<dbReference type="EMBL" id="CP042807">
    <property type="protein sequence ID" value="QEE25498.1"/>
    <property type="molecule type" value="Genomic_DNA"/>
</dbReference>
<dbReference type="InterPro" id="IPR025326">
    <property type="entry name" value="DUF4232"/>
</dbReference>
<sequence>MALRNTFARSFPTVLAASLPLLAISACSTHSPDTATTPVAVPASAQAGPCSAAQLALGLDGGDGRFNGMSHSGTMLVLRNHGKAPCTMPARPLPQFTDSGRQPLDIVMQTPVGMHPGPVLLPVVVPPGATVTSDMRWVSGNVYDHGHCESPAFITLMIGKEAVSSAFSGHLCGAGGKPSSYSMTPFRVATTHP</sequence>
<proteinExistence type="predicted"/>
<accession>A0A5B9E0Q4</accession>
<evidence type="ECO:0000259" key="2">
    <source>
        <dbReference type="Pfam" id="PF14016"/>
    </source>
</evidence>
<keyword evidence="1" id="KW-0732">Signal</keyword>
<organism evidence="3 4">
    <name type="scientific">Rhodanobacter glycinis</name>
    <dbReference type="NCBI Taxonomy" id="582702"/>
    <lineage>
        <taxon>Bacteria</taxon>
        <taxon>Pseudomonadati</taxon>
        <taxon>Pseudomonadota</taxon>
        <taxon>Gammaproteobacteria</taxon>
        <taxon>Lysobacterales</taxon>
        <taxon>Rhodanobacteraceae</taxon>
        <taxon>Rhodanobacter</taxon>
    </lineage>
</organism>
<feature type="signal peptide" evidence="1">
    <location>
        <begin position="1"/>
        <end position="23"/>
    </location>
</feature>
<dbReference type="RefSeq" id="WP_147627865.1">
    <property type="nucleotide sequence ID" value="NZ_CP042807.1"/>
</dbReference>
<dbReference type="KEGG" id="rgl:CS053_14060"/>
<reference evidence="3 4" key="1">
    <citation type="submission" date="2019-08" db="EMBL/GenBank/DDBJ databases">
        <title>Complete genome sequence of Rhodanobacter glycinis strain T01E-68 isolated from tomato root.</title>
        <authorList>
            <person name="Weon H.-Y."/>
            <person name="Lee S.A."/>
        </authorList>
    </citation>
    <scope>NUCLEOTIDE SEQUENCE [LARGE SCALE GENOMIC DNA]</scope>
    <source>
        <strain evidence="3 4">T01E-68</strain>
    </source>
</reference>
<evidence type="ECO:0000256" key="1">
    <source>
        <dbReference type="SAM" id="SignalP"/>
    </source>
</evidence>
<dbReference type="Proteomes" id="UP000321807">
    <property type="component" value="Chromosome"/>
</dbReference>
<evidence type="ECO:0000313" key="3">
    <source>
        <dbReference type="EMBL" id="QEE25498.1"/>
    </source>
</evidence>
<protein>
    <submittedName>
        <fullName evidence="3">DUF4232 domain-containing protein</fullName>
    </submittedName>
</protein>
<evidence type="ECO:0000313" key="4">
    <source>
        <dbReference type="Proteomes" id="UP000321807"/>
    </source>
</evidence>
<feature type="chain" id="PRO_5022845971" evidence="1">
    <location>
        <begin position="24"/>
        <end position="193"/>
    </location>
</feature>
<gene>
    <name evidence="3" type="ORF">CS053_14060</name>
</gene>
<feature type="domain" description="DUF4232" evidence="2">
    <location>
        <begin position="50"/>
        <end position="168"/>
    </location>
</feature>
<dbReference type="AlphaFoldDB" id="A0A5B9E0Q4"/>
<dbReference type="Pfam" id="PF14016">
    <property type="entry name" value="DUF4232"/>
    <property type="match status" value="1"/>
</dbReference>
<dbReference type="PROSITE" id="PS51257">
    <property type="entry name" value="PROKAR_LIPOPROTEIN"/>
    <property type="match status" value="1"/>
</dbReference>
<name>A0A5B9E0Q4_9GAMM</name>